<comment type="caution">
    <text evidence="1">The sequence shown here is derived from an EMBL/GenBank/DDBJ whole genome shotgun (WGS) entry which is preliminary data.</text>
</comment>
<sequence>MESDFSDDQDGSTGDRFETVRRLAIEVLAQRGITVAPGDNDARGDDHLVDRDGYEYWLYNVQKKCALLQPHEWAHAVHEHFDHILQGRNAAPVTMLSDNDLQRQIRTRLNPPIPPEKMTSTYARPAFDGLVVELNRDLPTSVQTIVDQQLDGHDVDLLFQIGQRNTDAEPMDIERMDHGVVVLMGDSFFIASKVLNMPALIDTVFGGSAPLGVIFSVPQRSLVLLHAVGPQVMEALQWIVPVTIGQASEAAGPISPDTYYWHNGRVQRITQRNVDGDATGILIEGPFADAIDRVAAQAQG</sequence>
<reference evidence="1 2" key="1">
    <citation type="submission" date="2016-12" db="EMBL/GenBank/DDBJ databases">
        <title>The new phylogeny of genus Mycobacterium.</title>
        <authorList>
            <person name="Tortoli E."/>
            <person name="Trovato A."/>
            <person name="Cirillo D.M."/>
        </authorList>
    </citation>
    <scope>NUCLEOTIDE SEQUENCE [LARGE SCALE GENOMIC DNA]</scope>
    <source>
        <strain evidence="1 2">DSM 45130</strain>
    </source>
</reference>
<proteinExistence type="predicted"/>
<dbReference type="STRING" id="444597.BST26_11190"/>
<dbReference type="Proteomes" id="UP000192801">
    <property type="component" value="Unassembled WGS sequence"/>
</dbReference>
<protein>
    <submittedName>
        <fullName evidence="1">Uncharacterized protein</fullName>
    </submittedName>
</protein>
<organism evidence="1 2">
    <name type="scientific">Mycolicibacterium insubricum</name>
    <dbReference type="NCBI Taxonomy" id="444597"/>
    <lineage>
        <taxon>Bacteria</taxon>
        <taxon>Bacillati</taxon>
        <taxon>Actinomycetota</taxon>
        <taxon>Actinomycetes</taxon>
        <taxon>Mycobacteriales</taxon>
        <taxon>Mycobacteriaceae</taxon>
        <taxon>Mycolicibacterium</taxon>
    </lineage>
</organism>
<name>A0A1X0DDF3_9MYCO</name>
<dbReference type="EMBL" id="MVHS01000022">
    <property type="protein sequence ID" value="ORA70388.1"/>
    <property type="molecule type" value="Genomic_DNA"/>
</dbReference>
<dbReference type="OrthoDB" id="280176at2"/>
<dbReference type="AlphaFoldDB" id="A0A1X0DDF3"/>
<evidence type="ECO:0000313" key="2">
    <source>
        <dbReference type="Proteomes" id="UP000192801"/>
    </source>
</evidence>
<gene>
    <name evidence="1" type="ORF">BST26_11190</name>
</gene>
<evidence type="ECO:0000313" key="1">
    <source>
        <dbReference type="EMBL" id="ORA70388.1"/>
    </source>
</evidence>
<dbReference type="RefSeq" id="WP_083030994.1">
    <property type="nucleotide sequence ID" value="NZ_AP022618.1"/>
</dbReference>
<keyword evidence="2" id="KW-1185">Reference proteome</keyword>
<accession>A0A1X0DDF3</accession>